<dbReference type="InterPro" id="IPR058639">
    <property type="entry name" value="BSH_YknX-like"/>
</dbReference>
<dbReference type="STRING" id="1793963.AXI58_17490"/>
<feature type="domain" description="YknX-like alpha-helical hairpin" evidence="5">
    <location>
        <begin position="97"/>
        <end position="180"/>
    </location>
</feature>
<dbReference type="Pfam" id="PF25982">
    <property type="entry name" value="HH_YknX"/>
    <property type="match status" value="1"/>
</dbReference>
<comment type="caution">
    <text evidence="9">The sequence shown here is derived from an EMBL/GenBank/DDBJ whole genome shotgun (WGS) entry which is preliminary data.</text>
</comment>
<name>A0A150F606_9BACI</name>
<protein>
    <submittedName>
        <fullName evidence="9">Efflux transporter periplasmic adaptor subunit</fullName>
    </submittedName>
</protein>
<comment type="similarity">
    <text evidence="2">Belongs to the membrane fusion protein (MFP) (TC 8.A.1) family.</text>
</comment>
<dbReference type="PANTHER" id="PTHR32347">
    <property type="entry name" value="EFFLUX SYSTEM COMPONENT YKNX-RELATED"/>
    <property type="match status" value="1"/>
</dbReference>
<dbReference type="Gene3D" id="2.40.30.170">
    <property type="match status" value="1"/>
</dbReference>
<accession>A0A150F606</accession>
<evidence type="ECO:0000259" key="6">
    <source>
        <dbReference type="Pfam" id="PF25984"/>
    </source>
</evidence>
<feature type="coiled-coil region" evidence="4">
    <location>
        <begin position="94"/>
        <end position="185"/>
    </location>
</feature>
<evidence type="ECO:0000256" key="4">
    <source>
        <dbReference type="SAM" id="Coils"/>
    </source>
</evidence>
<dbReference type="Pfam" id="PF25984">
    <property type="entry name" value="BSH_YknX"/>
    <property type="match status" value="1"/>
</dbReference>
<feature type="domain" description="YknX-like barrel-sandwich hybrid" evidence="6">
    <location>
        <begin position="63"/>
        <end position="214"/>
    </location>
</feature>
<evidence type="ECO:0000256" key="2">
    <source>
        <dbReference type="ARBA" id="ARBA00009477"/>
    </source>
</evidence>
<evidence type="ECO:0000259" key="7">
    <source>
        <dbReference type="Pfam" id="PF25989"/>
    </source>
</evidence>
<dbReference type="InterPro" id="IPR058636">
    <property type="entry name" value="Beta-barrel_YknX"/>
</dbReference>
<dbReference type="EMBL" id="LSBA01000018">
    <property type="protein sequence ID" value="KXZ17976.1"/>
    <property type="molecule type" value="Genomic_DNA"/>
</dbReference>
<dbReference type="AlphaFoldDB" id="A0A150F606"/>
<sequence length="378" mass="41383">MKKLWIGIGIAVIVAVFIGINIYRSAAPASGSAGEKIETGTLEKQEISSNVMVPGTLKFSNEQYVFYEADKGTLDKVKVKEGDKVKKGTSLVSYTNEQLNLDKEQNELSEESKRLQIEQIAEKLNALNSKEKELAKQVGEKEAEKQIESERTDLQLQQKTAEIELKQSELQKQSLRNQVADLEVKSEMDGTVISVNQEAASKKSDIQEPVIHIGDPEHLIIAGSLSEYDTLKVKKGQKVTITSDAIPDKTWKGRVTAVGLVPDQKAGTASGAGTEQAVQYPFQVKLIGSLPEGKPGFKLIMNIETDKRKADTLPSAAVKKEDDEHYVFTVKDGKAKRVKVKVGDTANQMTEIKEGLSKDDKVILNPADSLTDGTDVKA</sequence>
<dbReference type="NCBIfam" id="TIGR01730">
    <property type="entry name" value="RND_mfp"/>
    <property type="match status" value="1"/>
</dbReference>
<dbReference type="PANTHER" id="PTHR32347:SF14">
    <property type="entry name" value="EFFLUX SYSTEM COMPONENT YKNX-RELATED"/>
    <property type="match status" value="1"/>
</dbReference>
<dbReference type="OrthoDB" id="85226at2"/>
<gene>
    <name evidence="9" type="ORF">AXI58_17490</name>
</gene>
<reference evidence="10" key="1">
    <citation type="submission" date="2016-02" db="EMBL/GenBank/DDBJ databases">
        <authorList>
            <person name="Dunlap C."/>
        </authorList>
    </citation>
    <scope>NUCLEOTIDE SEQUENCE [LARGE SCALE GENOMIC DNA]</scope>
    <source>
        <strain evidence="10">NRRL B-41092</strain>
    </source>
</reference>
<evidence type="ECO:0000259" key="8">
    <source>
        <dbReference type="Pfam" id="PF25990"/>
    </source>
</evidence>
<dbReference type="InterPro" id="IPR050465">
    <property type="entry name" value="UPF0194_transport"/>
</dbReference>
<evidence type="ECO:0000313" key="10">
    <source>
        <dbReference type="Proteomes" id="UP000075430"/>
    </source>
</evidence>
<feature type="domain" description="YknX-like C-terminal permuted SH3-like" evidence="7">
    <location>
        <begin position="312"/>
        <end position="377"/>
    </location>
</feature>
<dbReference type="Pfam" id="PF25990">
    <property type="entry name" value="Beta-barrel_YknX"/>
    <property type="match status" value="1"/>
</dbReference>
<dbReference type="RefSeq" id="WP_061522053.1">
    <property type="nucleotide sequence ID" value="NZ_JAJJBV010000029.1"/>
</dbReference>
<dbReference type="Gene3D" id="2.40.420.20">
    <property type="match status" value="1"/>
</dbReference>
<dbReference type="Pfam" id="PF25989">
    <property type="entry name" value="YknX_C"/>
    <property type="match status" value="1"/>
</dbReference>
<dbReference type="InterPro" id="IPR006143">
    <property type="entry name" value="RND_pump_MFP"/>
</dbReference>
<dbReference type="GO" id="GO:0030313">
    <property type="term" value="C:cell envelope"/>
    <property type="evidence" value="ECO:0007669"/>
    <property type="project" value="UniProtKB-SubCell"/>
</dbReference>
<dbReference type="GO" id="GO:0016020">
    <property type="term" value="C:membrane"/>
    <property type="evidence" value="ECO:0007669"/>
    <property type="project" value="InterPro"/>
</dbReference>
<keyword evidence="3 4" id="KW-0175">Coiled coil</keyword>
<dbReference type="InterPro" id="IPR058637">
    <property type="entry name" value="YknX-like_C"/>
</dbReference>
<organism evidence="9 10">
    <name type="scientific">Bacillus nakamurai</name>
    <dbReference type="NCBI Taxonomy" id="1793963"/>
    <lineage>
        <taxon>Bacteria</taxon>
        <taxon>Bacillati</taxon>
        <taxon>Bacillota</taxon>
        <taxon>Bacilli</taxon>
        <taxon>Bacillales</taxon>
        <taxon>Bacillaceae</taxon>
        <taxon>Bacillus</taxon>
    </lineage>
</organism>
<evidence type="ECO:0000256" key="1">
    <source>
        <dbReference type="ARBA" id="ARBA00004196"/>
    </source>
</evidence>
<dbReference type="Proteomes" id="UP000075430">
    <property type="component" value="Unassembled WGS sequence"/>
</dbReference>
<comment type="subcellular location">
    <subcellularLocation>
        <location evidence="1">Cell envelope</location>
    </subcellularLocation>
</comment>
<evidence type="ECO:0000256" key="3">
    <source>
        <dbReference type="ARBA" id="ARBA00023054"/>
    </source>
</evidence>
<evidence type="ECO:0000259" key="5">
    <source>
        <dbReference type="Pfam" id="PF25982"/>
    </source>
</evidence>
<dbReference type="InterPro" id="IPR058638">
    <property type="entry name" value="HH_YknX-like"/>
</dbReference>
<dbReference type="GO" id="GO:0022857">
    <property type="term" value="F:transmembrane transporter activity"/>
    <property type="evidence" value="ECO:0007669"/>
    <property type="project" value="InterPro"/>
</dbReference>
<keyword evidence="10" id="KW-1185">Reference proteome</keyword>
<evidence type="ECO:0000313" key="9">
    <source>
        <dbReference type="EMBL" id="KXZ17976.1"/>
    </source>
</evidence>
<feature type="domain" description="YknX-like beta-barrel" evidence="8">
    <location>
        <begin position="219"/>
        <end position="303"/>
    </location>
</feature>
<proteinExistence type="inferred from homology"/>